<dbReference type="GO" id="GO:2000762">
    <property type="term" value="P:regulation of phenylpropanoid metabolic process"/>
    <property type="evidence" value="ECO:0007669"/>
    <property type="project" value="InterPro"/>
</dbReference>
<reference evidence="1 2" key="1">
    <citation type="submission" date="2017-11" db="EMBL/GenBank/DDBJ databases">
        <title>De-novo sequencing of pomegranate (Punica granatum L.) genome.</title>
        <authorList>
            <person name="Akparov Z."/>
            <person name="Amiraslanov A."/>
            <person name="Hajiyeva S."/>
            <person name="Abbasov M."/>
            <person name="Kaur K."/>
            <person name="Hamwieh A."/>
            <person name="Solovyev V."/>
            <person name="Salamov A."/>
            <person name="Braich B."/>
            <person name="Kosarev P."/>
            <person name="Mahmoud A."/>
            <person name="Hajiyev E."/>
            <person name="Babayeva S."/>
            <person name="Izzatullayeva V."/>
            <person name="Mammadov A."/>
            <person name="Mammadov A."/>
            <person name="Sharifova S."/>
            <person name="Ojaghi J."/>
            <person name="Eynullazada K."/>
            <person name="Bayramov B."/>
            <person name="Abdulazimova A."/>
            <person name="Shahmuradov I."/>
        </authorList>
    </citation>
    <scope>NUCLEOTIDE SEQUENCE [LARGE SCALE GENOMIC DNA]</scope>
    <source>
        <strain evidence="2">cv. AG2017</strain>
        <tissue evidence="1">Leaf</tissue>
    </source>
</reference>
<dbReference type="GO" id="GO:0016592">
    <property type="term" value="C:mediator complex"/>
    <property type="evidence" value="ECO:0007669"/>
    <property type="project" value="InterPro"/>
</dbReference>
<dbReference type="InterPro" id="IPR039638">
    <property type="entry name" value="MED33A/B"/>
</dbReference>
<dbReference type="EMBL" id="PGOL01000044">
    <property type="protein sequence ID" value="PKI78527.1"/>
    <property type="molecule type" value="Genomic_DNA"/>
</dbReference>
<dbReference type="Proteomes" id="UP000233551">
    <property type="component" value="Unassembled WGS sequence"/>
</dbReference>
<feature type="non-terminal residue" evidence="1">
    <location>
        <position position="92"/>
    </location>
</feature>
<dbReference type="PANTHER" id="PTHR33739:SF5">
    <property type="entry name" value="MEDIATOR OF RNA POLYMERASE II TRANSCRIPTION SUBUNIT 33A"/>
    <property type="match status" value="1"/>
</dbReference>
<dbReference type="AlphaFoldDB" id="A0A2I0LCW8"/>
<organism evidence="1 2">
    <name type="scientific">Punica granatum</name>
    <name type="common">Pomegranate</name>
    <dbReference type="NCBI Taxonomy" id="22663"/>
    <lineage>
        <taxon>Eukaryota</taxon>
        <taxon>Viridiplantae</taxon>
        <taxon>Streptophyta</taxon>
        <taxon>Embryophyta</taxon>
        <taxon>Tracheophyta</taxon>
        <taxon>Spermatophyta</taxon>
        <taxon>Magnoliopsida</taxon>
        <taxon>eudicotyledons</taxon>
        <taxon>Gunneridae</taxon>
        <taxon>Pentapetalae</taxon>
        <taxon>rosids</taxon>
        <taxon>malvids</taxon>
        <taxon>Myrtales</taxon>
        <taxon>Lythraceae</taxon>
        <taxon>Punica</taxon>
    </lineage>
</organism>
<gene>
    <name evidence="1" type="ORF">CRG98_001085</name>
</gene>
<accession>A0A2I0LCW8</accession>
<sequence length="92" mass="9867">LAELEKVFEIAVKGSEEEKISAATILCGASLLQGWSVQEHTVDFITRLLSPPKPADYTGDDSYLIAHAPMLNVLIVGIGSVDCVQVFSLHGL</sequence>
<dbReference type="PANTHER" id="PTHR33739">
    <property type="entry name" value="OS07G0681500 PROTEIN"/>
    <property type="match status" value="1"/>
</dbReference>
<protein>
    <submittedName>
        <fullName evidence="1">Uncharacterized protein</fullName>
    </submittedName>
</protein>
<proteinExistence type="predicted"/>
<comment type="caution">
    <text evidence="1">The sequence shown here is derived from an EMBL/GenBank/DDBJ whole genome shotgun (WGS) entry which is preliminary data.</text>
</comment>
<evidence type="ECO:0000313" key="2">
    <source>
        <dbReference type="Proteomes" id="UP000233551"/>
    </source>
</evidence>
<evidence type="ECO:0000313" key="1">
    <source>
        <dbReference type="EMBL" id="PKI78527.1"/>
    </source>
</evidence>
<feature type="non-terminal residue" evidence="1">
    <location>
        <position position="1"/>
    </location>
</feature>
<keyword evidence="2" id="KW-1185">Reference proteome</keyword>
<name>A0A2I0LCW8_PUNGR</name>
<dbReference type="STRING" id="22663.A0A2I0LCW8"/>